<name>A0ABS8V2F6_DATST</name>
<protein>
    <submittedName>
        <fullName evidence="1">Uncharacterized protein</fullName>
    </submittedName>
</protein>
<reference evidence="1 2" key="1">
    <citation type="journal article" date="2021" name="BMC Genomics">
        <title>Datura genome reveals duplications of psychoactive alkaloid biosynthetic genes and high mutation rate following tissue culture.</title>
        <authorList>
            <person name="Rajewski A."/>
            <person name="Carter-House D."/>
            <person name="Stajich J."/>
            <person name="Litt A."/>
        </authorList>
    </citation>
    <scope>NUCLEOTIDE SEQUENCE [LARGE SCALE GENOMIC DNA]</scope>
    <source>
        <strain evidence="1">AR-01</strain>
    </source>
</reference>
<proteinExistence type="predicted"/>
<keyword evidence="2" id="KW-1185">Reference proteome</keyword>
<accession>A0ABS8V2F6</accession>
<sequence>MPQPLISSTDDALKLQRNYEQKPQVRNQGQRRSALVVLCKADSSYKIRTKKPTPECRTDQQLKQGSKVDLFQGQNVSLVQQQGTVQQGQKLGQQM</sequence>
<evidence type="ECO:0000313" key="2">
    <source>
        <dbReference type="Proteomes" id="UP000823775"/>
    </source>
</evidence>
<dbReference type="EMBL" id="JACEIK010003151">
    <property type="protein sequence ID" value="MCD9640570.1"/>
    <property type="molecule type" value="Genomic_DNA"/>
</dbReference>
<organism evidence="1 2">
    <name type="scientific">Datura stramonium</name>
    <name type="common">Jimsonweed</name>
    <name type="synonym">Common thornapple</name>
    <dbReference type="NCBI Taxonomy" id="4076"/>
    <lineage>
        <taxon>Eukaryota</taxon>
        <taxon>Viridiplantae</taxon>
        <taxon>Streptophyta</taxon>
        <taxon>Embryophyta</taxon>
        <taxon>Tracheophyta</taxon>
        <taxon>Spermatophyta</taxon>
        <taxon>Magnoliopsida</taxon>
        <taxon>eudicotyledons</taxon>
        <taxon>Gunneridae</taxon>
        <taxon>Pentapetalae</taxon>
        <taxon>asterids</taxon>
        <taxon>lamiids</taxon>
        <taxon>Solanales</taxon>
        <taxon>Solanaceae</taxon>
        <taxon>Solanoideae</taxon>
        <taxon>Datureae</taxon>
        <taxon>Datura</taxon>
    </lineage>
</organism>
<evidence type="ECO:0000313" key="1">
    <source>
        <dbReference type="EMBL" id="MCD9640570.1"/>
    </source>
</evidence>
<dbReference type="Proteomes" id="UP000823775">
    <property type="component" value="Unassembled WGS sequence"/>
</dbReference>
<comment type="caution">
    <text evidence="1">The sequence shown here is derived from an EMBL/GenBank/DDBJ whole genome shotgun (WGS) entry which is preliminary data.</text>
</comment>
<gene>
    <name evidence="1" type="ORF">HAX54_025939</name>
</gene>